<protein>
    <submittedName>
        <fullName evidence="6">Cytochrome c</fullName>
    </submittedName>
</protein>
<keyword evidence="2 4" id="KW-0479">Metal-binding</keyword>
<dbReference type="PROSITE" id="PS51007">
    <property type="entry name" value="CYTC"/>
    <property type="match status" value="1"/>
</dbReference>
<evidence type="ECO:0000256" key="1">
    <source>
        <dbReference type="ARBA" id="ARBA00022617"/>
    </source>
</evidence>
<dbReference type="InterPro" id="IPR009056">
    <property type="entry name" value="Cyt_c-like_dom"/>
</dbReference>
<keyword evidence="3 4" id="KW-0408">Iron</keyword>
<dbReference type="AlphaFoldDB" id="A0A932GQS5"/>
<comment type="caution">
    <text evidence="6">The sequence shown here is derived from an EMBL/GenBank/DDBJ whole genome shotgun (WGS) entry which is preliminary data.</text>
</comment>
<accession>A0A932GQS5</accession>
<dbReference type="EMBL" id="JACPSX010000217">
    <property type="protein sequence ID" value="MBI3015651.1"/>
    <property type="molecule type" value="Genomic_DNA"/>
</dbReference>
<dbReference type="Proteomes" id="UP000741360">
    <property type="component" value="Unassembled WGS sequence"/>
</dbReference>
<dbReference type="Gene3D" id="1.10.760.10">
    <property type="entry name" value="Cytochrome c-like domain"/>
    <property type="match status" value="1"/>
</dbReference>
<dbReference type="InterPro" id="IPR036909">
    <property type="entry name" value="Cyt_c-like_dom_sf"/>
</dbReference>
<sequence>GVSERTGPLPARGGPMWIGMRGGGCVACHGVTGRGGVPIMMGGAIPSDIRYEALTKEEHQEGEKTREHPPYNDLLIKRAITQGIDPAGNPLDWTMPRWQMSPQDLEDLVTFLKALR</sequence>
<evidence type="ECO:0000313" key="7">
    <source>
        <dbReference type="Proteomes" id="UP000741360"/>
    </source>
</evidence>
<proteinExistence type="predicted"/>
<organism evidence="6 7">
    <name type="scientific">Tectimicrobiota bacterium</name>
    <dbReference type="NCBI Taxonomy" id="2528274"/>
    <lineage>
        <taxon>Bacteria</taxon>
        <taxon>Pseudomonadati</taxon>
        <taxon>Nitrospinota/Tectimicrobiota group</taxon>
        <taxon>Candidatus Tectimicrobiota</taxon>
    </lineage>
</organism>
<dbReference type="Pfam" id="PF00034">
    <property type="entry name" value="Cytochrom_C"/>
    <property type="match status" value="1"/>
</dbReference>
<keyword evidence="1 4" id="KW-0349">Heme</keyword>
<evidence type="ECO:0000256" key="3">
    <source>
        <dbReference type="ARBA" id="ARBA00023004"/>
    </source>
</evidence>
<feature type="domain" description="Cytochrome c" evidence="5">
    <location>
        <begin position="8"/>
        <end position="116"/>
    </location>
</feature>
<dbReference type="GO" id="GO:0020037">
    <property type="term" value="F:heme binding"/>
    <property type="evidence" value="ECO:0007669"/>
    <property type="project" value="InterPro"/>
</dbReference>
<gene>
    <name evidence="6" type="ORF">HYY65_11480</name>
</gene>
<evidence type="ECO:0000256" key="2">
    <source>
        <dbReference type="ARBA" id="ARBA00022723"/>
    </source>
</evidence>
<evidence type="ECO:0000259" key="5">
    <source>
        <dbReference type="PROSITE" id="PS51007"/>
    </source>
</evidence>
<dbReference type="GO" id="GO:0009055">
    <property type="term" value="F:electron transfer activity"/>
    <property type="evidence" value="ECO:0007669"/>
    <property type="project" value="InterPro"/>
</dbReference>
<reference evidence="6" key="1">
    <citation type="submission" date="2020-07" db="EMBL/GenBank/DDBJ databases">
        <title>Huge and variable diversity of episymbiotic CPR bacteria and DPANN archaea in groundwater ecosystems.</title>
        <authorList>
            <person name="He C.Y."/>
            <person name="Keren R."/>
            <person name="Whittaker M."/>
            <person name="Farag I.F."/>
            <person name="Doudna J."/>
            <person name="Cate J.H.D."/>
            <person name="Banfield J.F."/>
        </authorList>
    </citation>
    <scope>NUCLEOTIDE SEQUENCE</scope>
    <source>
        <strain evidence="6">NC_groundwater_717_Ag_S-0.2um_59_8</strain>
    </source>
</reference>
<evidence type="ECO:0000256" key="4">
    <source>
        <dbReference type="PROSITE-ProRule" id="PRU00433"/>
    </source>
</evidence>
<dbReference type="GO" id="GO:0046872">
    <property type="term" value="F:metal ion binding"/>
    <property type="evidence" value="ECO:0007669"/>
    <property type="project" value="UniProtKB-KW"/>
</dbReference>
<feature type="non-terminal residue" evidence="6">
    <location>
        <position position="1"/>
    </location>
</feature>
<evidence type="ECO:0000313" key="6">
    <source>
        <dbReference type="EMBL" id="MBI3015651.1"/>
    </source>
</evidence>
<name>A0A932GQS5_UNCTE</name>
<dbReference type="SUPFAM" id="SSF46626">
    <property type="entry name" value="Cytochrome c"/>
    <property type="match status" value="1"/>
</dbReference>